<evidence type="ECO:0000259" key="1">
    <source>
        <dbReference type="PROSITE" id="PS51186"/>
    </source>
</evidence>
<dbReference type="InterPro" id="IPR000182">
    <property type="entry name" value="GNAT_dom"/>
</dbReference>
<dbReference type="Gene3D" id="3.40.630.30">
    <property type="match status" value="1"/>
</dbReference>
<evidence type="ECO:0000313" key="3">
    <source>
        <dbReference type="EMBL" id="CAB4714075.1"/>
    </source>
</evidence>
<name>A0A6J7HIP4_9ZZZZ</name>
<proteinExistence type="predicted"/>
<accession>A0A6J7HIP4</accession>
<dbReference type="AlphaFoldDB" id="A0A6J7HIP4"/>
<dbReference type="EMBL" id="CAEZZR010000001">
    <property type="protein sequence ID" value="CAB4763213.1"/>
    <property type="molecule type" value="Genomic_DNA"/>
</dbReference>
<dbReference type="PANTHER" id="PTHR41700">
    <property type="entry name" value="GCN5-RELATED N-ACETYLTRANSFERASE"/>
    <property type="match status" value="1"/>
</dbReference>
<dbReference type="EMBL" id="CAFBMY010000027">
    <property type="protein sequence ID" value="CAB4919704.1"/>
    <property type="molecule type" value="Genomic_DNA"/>
</dbReference>
<evidence type="ECO:0000313" key="6">
    <source>
        <dbReference type="EMBL" id="CAB4919704.1"/>
    </source>
</evidence>
<dbReference type="InterPro" id="IPR038764">
    <property type="entry name" value="GNAT_N_AcTrfase_prd"/>
</dbReference>
<sequence length="261" mass="29321">MAMNEHALQIRMLKGIAEQDLARAVFDEVWPSENGTQVTSNLLQAMVHNGTYVAGAFLEDEIIAAAFAFPGLDEKKHLHLHSHMAAVKEPYRNQNIGSALKMHQKEWALQHGYDTIRWTFDPLVRRNAKINLVKLGVDVFDYFPDFYGNMVDALNAGDPTDRVIANWELTQEPRAEIDSAGIPVALANENGKPVQYGATGSTVLCYLPDDIIEIRSKNPALALEWRLALRNQLEPRLENGWHIRGFTNDGAYVVTKTEKVK</sequence>
<organism evidence="6">
    <name type="scientific">freshwater metagenome</name>
    <dbReference type="NCBI Taxonomy" id="449393"/>
    <lineage>
        <taxon>unclassified sequences</taxon>
        <taxon>metagenomes</taxon>
        <taxon>ecological metagenomes</taxon>
    </lineage>
</organism>
<dbReference type="EMBL" id="CAFABI010000020">
    <property type="protein sequence ID" value="CAB4822506.1"/>
    <property type="molecule type" value="Genomic_DNA"/>
</dbReference>
<dbReference type="PANTHER" id="PTHR41700:SF1">
    <property type="entry name" value="N-ACETYLTRANSFERASE DOMAIN-CONTAINING PROTEIN"/>
    <property type="match status" value="1"/>
</dbReference>
<protein>
    <submittedName>
        <fullName evidence="6">Unannotated protein</fullName>
    </submittedName>
</protein>
<dbReference type="EMBL" id="CAEZWO010000013">
    <property type="protein sequence ID" value="CAB4652383.1"/>
    <property type="molecule type" value="Genomic_DNA"/>
</dbReference>
<gene>
    <name evidence="2" type="ORF">UFOPK2254_00233</name>
    <name evidence="3" type="ORF">UFOPK2646_01128</name>
    <name evidence="4" type="ORF">UFOPK2907_00015</name>
    <name evidence="5" type="ORF">UFOPK3197_00289</name>
    <name evidence="6" type="ORF">UFOPK3707_00281</name>
</gene>
<feature type="domain" description="N-acetyltransferase" evidence="1">
    <location>
        <begin position="8"/>
        <end position="161"/>
    </location>
</feature>
<dbReference type="SUPFAM" id="SSF55729">
    <property type="entry name" value="Acyl-CoA N-acyltransferases (Nat)"/>
    <property type="match status" value="1"/>
</dbReference>
<evidence type="ECO:0000313" key="2">
    <source>
        <dbReference type="EMBL" id="CAB4652383.1"/>
    </source>
</evidence>
<dbReference type="PROSITE" id="PS51186">
    <property type="entry name" value="GNAT"/>
    <property type="match status" value="1"/>
</dbReference>
<reference evidence="6" key="1">
    <citation type="submission" date="2020-05" db="EMBL/GenBank/DDBJ databases">
        <authorList>
            <person name="Chiriac C."/>
            <person name="Salcher M."/>
            <person name="Ghai R."/>
            <person name="Kavagutti S V."/>
        </authorList>
    </citation>
    <scope>NUCLEOTIDE SEQUENCE</scope>
</reference>
<evidence type="ECO:0000313" key="5">
    <source>
        <dbReference type="EMBL" id="CAB4822506.1"/>
    </source>
</evidence>
<dbReference type="CDD" id="cd04301">
    <property type="entry name" value="NAT_SF"/>
    <property type="match status" value="1"/>
</dbReference>
<dbReference type="InterPro" id="IPR016181">
    <property type="entry name" value="Acyl_CoA_acyltransferase"/>
</dbReference>
<evidence type="ECO:0000313" key="4">
    <source>
        <dbReference type="EMBL" id="CAB4763213.1"/>
    </source>
</evidence>
<dbReference type="EMBL" id="CAEZYB010000163">
    <property type="protein sequence ID" value="CAB4714075.1"/>
    <property type="molecule type" value="Genomic_DNA"/>
</dbReference>
<dbReference type="GO" id="GO:0016747">
    <property type="term" value="F:acyltransferase activity, transferring groups other than amino-acyl groups"/>
    <property type="evidence" value="ECO:0007669"/>
    <property type="project" value="InterPro"/>
</dbReference>
<dbReference type="Pfam" id="PF00583">
    <property type="entry name" value="Acetyltransf_1"/>
    <property type="match status" value="1"/>
</dbReference>